<dbReference type="SUPFAM" id="SSF109709">
    <property type="entry name" value="KorB DNA-binding domain-like"/>
    <property type="match status" value="1"/>
</dbReference>
<evidence type="ECO:0000259" key="3">
    <source>
        <dbReference type="SMART" id="SM00470"/>
    </source>
</evidence>
<dbReference type="AlphaFoldDB" id="A0A1F5AZ83"/>
<proteinExistence type="inferred from homology"/>
<dbReference type="SUPFAM" id="SSF110849">
    <property type="entry name" value="ParB/Sulfiredoxin"/>
    <property type="match status" value="1"/>
</dbReference>
<evidence type="ECO:0000313" key="5">
    <source>
        <dbReference type="Proteomes" id="UP000176639"/>
    </source>
</evidence>
<organism evidence="4 5">
    <name type="scientific">Candidatus Azambacteria bacterium RBG_16_47_10</name>
    <dbReference type="NCBI Taxonomy" id="1797292"/>
    <lineage>
        <taxon>Bacteria</taxon>
        <taxon>Candidatus Azamiibacteriota</taxon>
    </lineage>
</organism>
<dbReference type="NCBIfam" id="TIGR00180">
    <property type="entry name" value="parB_part"/>
    <property type="match status" value="1"/>
</dbReference>
<dbReference type="Pfam" id="PF17762">
    <property type="entry name" value="HTH_ParB"/>
    <property type="match status" value="1"/>
</dbReference>
<dbReference type="InterPro" id="IPR050336">
    <property type="entry name" value="Chromosome_partition/occlusion"/>
</dbReference>
<comment type="caution">
    <text evidence="4">The sequence shown here is derived from an EMBL/GenBank/DDBJ whole genome shotgun (WGS) entry which is preliminary data.</text>
</comment>
<reference evidence="4 5" key="1">
    <citation type="journal article" date="2016" name="Nat. Commun.">
        <title>Thousands of microbial genomes shed light on interconnected biogeochemical processes in an aquifer system.</title>
        <authorList>
            <person name="Anantharaman K."/>
            <person name="Brown C.T."/>
            <person name="Hug L.A."/>
            <person name="Sharon I."/>
            <person name="Castelle C.J."/>
            <person name="Probst A.J."/>
            <person name="Thomas B.C."/>
            <person name="Singh A."/>
            <person name="Wilkins M.J."/>
            <person name="Karaoz U."/>
            <person name="Brodie E.L."/>
            <person name="Williams K.H."/>
            <person name="Hubbard S.S."/>
            <person name="Banfield J.F."/>
        </authorList>
    </citation>
    <scope>NUCLEOTIDE SEQUENCE [LARGE SCALE GENOMIC DNA]</scope>
</reference>
<feature type="domain" description="ParB-like N-terminal" evidence="3">
    <location>
        <begin position="27"/>
        <end position="120"/>
    </location>
</feature>
<comment type="similarity">
    <text evidence="1">Belongs to the ParB family.</text>
</comment>
<dbReference type="GO" id="GO:0007059">
    <property type="term" value="P:chromosome segregation"/>
    <property type="evidence" value="ECO:0007669"/>
    <property type="project" value="UniProtKB-KW"/>
</dbReference>
<dbReference type="Gene3D" id="3.90.1530.10">
    <property type="entry name" value="Conserved hypothetical protein from pyrococcus furiosus pfu- 392566-001, ParB domain"/>
    <property type="match status" value="1"/>
</dbReference>
<dbReference type="PANTHER" id="PTHR33375">
    <property type="entry name" value="CHROMOSOME-PARTITIONING PROTEIN PARB-RELATED"/>
    <property type="match status" value="1"/>
</dbReference>
<dbReference type="InterPro" id="IPR003115">
    <property type="entry name" value="ParB_N"/>
</dbReference>
<sequence length="310" mass="34717">MGKKGRGKKKEKKGSVLDLAVPVRNIMKIPLERIKPNPLQPRKVFNEKELQELADSFREEGDVDTAILVTMWNNNENVLIIDGERRWRAAQIAKLTTISCDIHQEMRMEKILMRSLRGNLNRAAMSPIEEAFAIKDIMDRERCSQKEVAVIIGLSQAKVSSALKYLKLSKDIQALVLYGKLDKGNAKHIASYHSDDQGKLLRELEKAIAEKGGPIHPNDALRILRGSAKTLGISPIKPARGKHHASHASLTVNNVLTKADSLKKALKEFEPLAMHEIQKEAKINPLAVLNELKMLRGALDKQIDRIDQAT</sequence>
<dbReference type="EMBL" id="MEYI01000030">
    <property type="protein sequence ID" value="OGD23710.1"/>
    <property type="molecule type" value="Genomic_DNA"/>
</dbReference>
<dbReference type="PANTHER" id="PTHR33375:SF1">
    <property type="entry name" value="CHROMOSOME-PARTITIONING PROTEIN PARB-RELATED"/>
    <property type="match status" value="1"/>
</dbReference>
<dbReference type="GO" id="GO:0005694">
    <property type="term" value="C:chromosome"/>
    <property type="evidence" value="ECO:0007669"/>
    <property type="project" value="TreeGrafter"/>
</dbReference>
<gene>
    <name evidence="4" type="ORF">A2Z10_00985</name>
</gene>
<dbReference type="InterPro" id="IPR004437">
    <property type="entry name" value="ParB/RepB/Spo0J"/>
</dbReference>
<dbReference type="SMART" id="SM00470">
    <property type="entry name" value="ParB"/>
    <property type="match status" value="1"/>
</dbReference>
<dbReference type="Proteomes" id="UP000176639">
    <property type="component" value="Unassembled WGS sequence"/>
</dbReference>
<protein>
    <recommendedName>
        <fullName evidence="3">ParB-like N-terminal domain-containing protein</fullName>
    </recommendedName>
</protein>
<evidence type="ECO:0000256" key="2">
    <source>
        <dbReference type="ARBA" id="ARBA00022829"/>
    </source>
</evidence>
<dbReference type="InterPro" id="IPR041468">
    <property type="entry name" value="HTH_ParB/Spo0J"/>
</dbReference>
<dbReference type="Gene3D" id="1.10.10.2830">
    <property type="match status" value="1"/>
</dbReference>
<name>A0A1F5AZ83_9BACT</name>
<dbReference type="InterPro" id="IPR036086">
    <property type="entry name" value="ParB/Sulfiredoxin_sf"/>
</dbReference>
<dbReference type="Pfam" id="PF02195">
    <property type="entry name" value="ParB_N"/>
    <property type="match status" value="1"/>
</dbReference>
<evidence type="ECO:0000313" key="4">
    <source>
        <dbReference type="EMBL" id="OGD23710.1"/>
    </source>
</evidence>
<evidence type="ECO:0000256" key="1">
    <source>
        <dbReference type="ARBA" id="ARBA00006295"/>
    </source>
</evidence>
<dbReference type="GO" id="GO:0003677">
    <property type="term" value="F:DNA binding"/>
    <property type="evidence" value="ECO:0007669"/>
    <property type="project" value="InterPro"/>
</dbReference>
<keyword evidence="2" id="KW-0159">Chromosome partition</keyword>
<accession>A0A1F5AZ83</accession>